<dbReference type="EMBL" id="NMUH01000018">
    <property type="protein sequence ID" value="MQL68626.1"/>
    <property type="molecule type" value="Genomic_DNA"/>
</dbReference>
<dbReference type="InterPro" id="IPR044730">
    <property type="entry name" value="RNase_H-like_dom_plant"/>
</dbReference>
<dbReference type="GO" id="GO:0004523">
    <property type="term" value="F:RNA-DNA hybrid ribonuclease activity"/>
    <property type="evidence" value="ECO:0007669"/>
    <property type="project" value="InterPro"/>
</dbReference>
<dbReference type="OrthoDB" id="696115at2759"/>
<dbReference type="Gene3D" id="3.30.420.10">
    <property type="entry name" value="Ribonuclease H-like superfamily/Ribonuclease H"/>
    <property type="match status" value="1"/>
</dbReference>
<dbReference type="PROSITE" id="PS50879">
    <property type="entry name" value="RNASE_H_1"/>
    <property type="match status" value="1"/>
</dbReference>
<proteinExistence type="predicted"/>
<dbReference type="PANTHER" id="PTHR31286">
    <property type="entry name" value="GLYCINE-RICH CELL WALL STRUCTURAL PROTEIN 1.8-LIKE"/>
    <property type="match status" value="1"/>
</dbReference>
<name>A0A843TEG0_COLES</name>
<dbReference type="InterPro" id="IPR012337">
    <property type="entry name" value="RNaseH-like_sf"/>
</dbReference>
<dbReference type="CDD" id="cd06222">
    <property type="entry name" value="RNase_H_like"/>
    <property type="match status" value="1"/>
</dbReference>
<protein>
    <recommendedName>
        <fullName evidence="1">RNase H type-1 domain-containing protein</fullName>
    </recommendedName>
</protein>
<dbReference type="InterPro" id="IPR025558">
    <property type="entry name" value="DUF4283"/>
</dbReference>
<dbReference type="GO" id="GO:0003676">
    <property type="term" value="F:nucleic acid binding"/>
    <property type="evidence" value="ECO:0007669"/>
    <property type="project" value="InterPro"/>
</dbReference>
<dbReference type="SUPFAM" id="SSF53098">
    <property type="entry name" value="Ribonuclease H-like"/>
    <property type="match status" value="1"/>
</dbReference>
<sequence>MGSEVASGLEGHSFARALVSSLRPAKVDLLLKPPAFTDDSFPAVFFTKEEARKSEEPLKLAIVAKCSYGRPSIPDIKSCLSQRLDLKGECIVSVLNPRHLLFRFFDEEDFLKVLVRKSLYLKGYLFRFFRWASDFDFSADPTLIPIWVGLPGLPVNLYNEDYLRCIADNFGEVLRIHDSTIAWTQTAEALVCVDVDIARPLPDRIWIGQGEKGYWQPVRFHRVPPICNLCRKLGHSQEVCKRNVKDGAQTLAPQQPTIPPRVPNGKIVDQEWRVVQKKGALTKRVIPNHLNSAIPVSNVFERLASNLDAMADADEVPNGTVHATEPVNVIGPLAEDVRPVPDDPSNSMQDASQEQVNVDVHGNESLHQALVDDVHGCGNESPRLFVVLPALSPAGNMPEMTTTVKALPDLGSESLGLGEGQSQDIQGRSQLLKGRSTSADSVLVPKLDHVKIPATLLASAENVLMASVHINKEGIVGFKGLVKTSLGSPKKLQNLPLDRLPPGSWVISRPRGCRGNLPRWSSNLLAAGGRRIKVQGSEKLTSISLDAGVSIGVHVWTLTPDKRPRVDANVPSARTLNYAENHAYQAYIHAICIRARFKVDVGKPFQSSILHGMSKVVFWTAHSTIINNSRWIIGDGRSVDFLKDIWLGQSCLNDILTGPYDGPPATVREVLLNANHHVRCLLPSPSLIKDLRLINQDDLCVWTPSNDGMFSTSSAYDLLAMHGVTRMQLACLWHPAFYRQSAIFAWKLLYRAVPVDSRISDQGLSTHANITSRFWQVLCQSNLSTPHGFINLYSTMLILWEIWRARCSLRFEGKRLSFHRITYNINFMISLSLEAANFRVVSPGQKLQDIYSLGFSLSIKHVSFKLIRWIPPSKGLVLNVDGASKGNPGTCGGGGCVRDCNGNLLFAFAHFCGFGSSLIAETRSLCDGLRLALDHSFHLTEIKSDSLTLVNSISSMKVPSWKCLHWWRDALSIIQTFDINIKHTYRQANQLADALANIGCSSQSNVLYFSAGSLPPSCKGPGDRSGGVVLLCSRE</sequence>
<reference evidence="2" key="1">
    <citation type="submission" date="2017-07" db="EMBL/GenBank/DDBJ databases">
        <title>Taro Niue Genome Assembly and Annotation.</title>
        <authorList>
            <person name="Atibalentja N."/>
            <person name="Keating K."/>
            <person name="Fields C.J."/>
        </authorList>
    </citation>
    <scope>NUCLEOTIDE SEQUENCE</scope>
    <source>
        <strain evidence="2">Niue_2</strain>
        <tissue evidence="2">Leaf</tissue>
    </source>
</reference>
<dbReference type="InterPro" id="IPR040256">
    <property type="entry name" value="At4g02000-like"/>
</dbReference>
<dbReference type="Pfam" id="PF13456">
    <property type="entry name" value="RVT_3"/>
    <property type="match status" value="1"/>
</dbReference>
<dbReference type="Pfam" id="PF14111">
    <property type="entry name" value="DUF4283"/>
    <property type="match status" value="1"/>
</dbReference>
<dbReference type="InterPro" id="IPR036397">
    <property type="entry name" value="RNaseH_sf"/>
</dbReference>
<keyword evidence="3" id="KW-1185">Reference proteome</keyword>
<dbReference type="PANTHER" id="PTHR31286:SF180">
    <property type="entry name" value="OS10G0362600 PROTEIN"/>
    <property type="match status" value="1"/>
</dbReference>
<dbReference type="Proteomes" id="UP000652761">
    <property type="component" value="Unassembled WGS sequence"/>
</dbReference>
<comment type="caution">
    <text evidence="2">The sequence shown here is derived from an EMBL/GenBank/DDBJ whole genome shotgun (WGS) entry which is preliminary data.</text>
</comment>
<evidence type="ECO:0000313" key="2">
    <source>
        <dbReference type="EMBL" id="MQL68626.1"/>
    </source>
</evidence>
<evidence type="ECO:0000259" key="1">
    <source>
        <dbReference type="PROSITE" id="PS50879"/>
    </source>
</evidence>
<feature type="domain" description="RNase H type-1" evidence="1">
    <location>
        <begin position="872"/>
        <end position="1001"/>
    </location>
</feature>
<gene>
    <name evidence="2" type="ORF">Taro_000903</name>
</gene>
<organism evidence="2 3">
    <name type="scientific">Colocasia esculenta</name>
    <name type="common">Wild taro</name>
    <name type="synonym">Arum esculentum</name>
    <dbReference type="NCBI Taxonomy" id="4460"/>
    <lineage>
        <taxon>Eukaryota</taxon>
        <taxon>Viridiplantae</taxon>
        <taxon>Streptophyta</taxon>
        <taxon>Embryophyta</taxon>
        <taxon>Tracheophyta</taxon>
        <taxon>Spermatophyta</taxon>
        <taxon>Magnoliopsida</taxon>
        <taxon>Liliopsida</taxon>
        <taxon>Araceae</taxon>
        <taxon>Aroideae</taxon>
        <taxon>Colocasieae</taxon>
        <taxon>Colocasia</taxon>
    </lineage>
</organism>
<evidence type="ECO:0000313" key="3">
    <source>
        <dbReference type="Proteomes" id="UP000652761"/>
    </source>
</evidence>
<dbReference type="InterPro" id="IPR002156">
    <property type="entry name" value="RNaseH_domain"/>
</dbReference>
<accession>A0A843TEG0</accession>
<dbReference type="AlphaFoldDB" id="A0A843TEG0"/>